<dbReference type="InterPro" id="IPR006638">
    <property type="entry name" value="Elp3/MiaA/NifB-like_rSAM"/>
</dbReference>
<feature type="binding site" evidence="8">
    <location>
        <position position="70"/>
    </location>
    <ligand>
        <name>[4Fe-4S] cluster</name>
        <dbReference type="ChEBI" id="CHEBI:49883"/>
        <label>2</label>
        <note>4Fe-4S-S-AdoMet</note>
    </ligand>
</feature>
<dbReference type="NCBIfam" id="NF004019">
    <property type="entry name" value="PRK05481.1"/>
    <property type="match status" value="1"/>
</dbReference>
<dbReference type="InterPro" id="IPR013785">
    <property type="entry name" value="Aldolase_TIM"/>
</dbReference>
<proteinExistence type="inferred from homology"/>
<dbReference type="GO" id="GO:0046872">
    <property type="term" value="F:metal ion binding"/>
    <property type="evidence" value="ECO:0007669"/>
    <property type="project" value="UniProtKB-KW"/>
</dbReference>
<dbReference type="EC" id="2.8.1.8" evidence="8"/>
<keyword evidence="8" id="KW-0963">Cytoplasm</keyword>
<comment type="similarity">
    <text evidence="8">Belongs to the radical SAM superfamily. Lipoyl synthase family.</text>
</comment>
<dbReference type="PIRSF" id="PIRSF005963">
    <property type="entry name" value="Lipoyl_synth"/>
    <property type="match status" value="1"/>
</dbReference>
<dbReference type="SFLD" id="SFLDF00271">
    <property type="entry name" value="lipoyl_synthase"/>
    <property type="match status" value="1"/>
</dbReference>
<evidence type="ECO:0000256" key="2">
    <source>
        <dbReference type="ARBA" id="ARBA00022679"/>
    </source>
</evidence>
<keyword evidence="4 8" id="KW-0479">Metal-binding</keyword>
<evidence type="ECO:0000256" key="5">
    <source>
        <dbReference type="ARBA" id="ARBA00023004"/>
    </source>
</evidence>
<evidence type="ECO:0000256" key="4">
    <source>
        <dbReference type="ARBA" id="ARBA00022723"/>
    </source>
</evidence>
<feature type="binding site" evidence="8">
    <location>
        <position position="66"/>
    </location>
    <ligand>
        <name>[4Fe-4S] cluster</name>
        <dbReference type="ChEBI" id="CHEBI:49883"/>
        <label>2</label>
        <note>4Fe-4S-S-AdoMet</note>
    </ligand>
</feature>
<dbReference type="SMART" id="SM00729">
    <property type="entry name" value="Elp3"/>
    <property type="match status" value="1"/>
</dbReference>
<dbReference type="InterPro" id="IPR058240">
    <property type="entry name" value="rSAM_sf"/>
</dbReference>
<dbReference type="AlphaFoldDB" id="A0AAU9EPE9"/>
<sequence length="294" mass="31781">MAQGGTPHHRPSWLVQKAPDQESLRRMRALMEGQALNTVCVEAQCPNQGECFACGTATFLILGDICTRGCRFCAVKHGRPAPIDPEEPDRLAQTAAQLGLKHVVITSVTRDDLPDQGAGQFAAAVRAVKAASPDTSVEVLIPDFQGRLELLEMVARAQPEVIAHNLETVPRFYGPVRRGAQYGRSLEVVANVKRVSAAASKSGIMLGLGERREEVLGVLSDLRGAGCDILTLGQYLAPSPEHAPVERFVPPAEFDELKREALALGFKYVAASPYVRSSYRADRAWKAVREAAGS</sequence>
<comment type="cofactor">
    <cofactor evidence="8">
        <name>[4Fe-4S] cluster</name>
        <dbReference type="ChEBI" id="CHEBI:49883"/>
    </cofactor>
    <text evidence="8">Binds 2 [4Fe-4S] clusters per subunit. One cluster is coordinated with 3 cysteines and an exchangeable S-adenosyl-L-methionine.</text>
</comment>
<evidence type="ECO:0000256" key="6">
    <source>
        <dbReference type="ARBA" id="ARBA00023014"/>
    </source>
</evidence>
<dbReference type="GO" id="GO:0016992">
    <property type="term" value="F:lipoate synthase activity"/>
    <property type="evidence" value="ECO:0007669"/>
    <property type="project" value="UniProtKB-UniRule"/>
</dbReference>
<keyword evidence="5 8" id="KW-0408">Iron</keyword>
<dbReference type="HAMAP" id="MF_00206">
    <property type="entry name" value="Lipoyl_synth"/>
    <property type="match status" value="1"/>
</dbReference>
<evidence type="ECO:0000256" key="1">
    <source>
        <dbReference type="ARBA" id="ARBA00022485"/>
    </source>
</evidence>
<feature type="binding site" evidence="8">
    <location>
        <position position="51"/>
    </location>
    <ligand>
        <name>[4Fe-4S] cluster</name>
        <dbReference type="ChEBI" id="CHEBI:49883"/>
        <label>1</label>
    </ligand>
</feature>
<gene>
    <name evidence="8 10" type="primary">lipA</name>
    <name evidence="10" type="ORF">FAK_08460</name>
</gene>
<dbReference type="PROSITE" id="PS51918">
    <property type="entry name" value="RADICAL_SAM"/>
    <property type="match status" value="1"/>
</dbReference>
<keyword evidence="11" id="KW-1185">Reference proteome</keyword>
<feature type="binding site" evidence="8">
    <location>
        <position position="278"/>
    </location>
    <ligand>
        <name>[4Fe-4S] cluster</name>
        <dbReference type="ChEBI" id="CHEBI:49883"/>
        <label>1</label>
    </ligand>
</feature>
<dbReference type="SFLD" id="SFLDS00029">
    <property type="entry name" value="Radical_SAM"/>
    <property type="match status" value="1"/>
</dbReference>
<dbReference type="Gene3D" id="3.20.20.70">
    <property type="entry name" value="Aldolase class I"/>
    <property type="match status" value="1"/>
</dbReference>
<dbReference type="SFLD" id="SFLDG01058">
    <property type="entry name" value="lipoyl_synthase_like"/>
    <property type="match status" value="1"/>
</dbReference>
<accession>A0AAU9EPE9</accession>
<evidence type="ECO:0000256" key="8">
    <source>
        <dbReference type="HAMAP-Rule" id="MF_00206"/>
    </source>
</evidence>
<dbReference type="NCBIfam" id="TIGR00510">
    <property type="entry name" value="lipA"/>
    <property type="match status" value="1"/>
</dbReference>
<dbReference type="Pfam" id="PF04055">
    <property type="entry name" value="Radical_SAM"/>
    <property type="match status" value="1"/>
</dbReference>
<keyword evidence="2 8" id="KW-0808">Transferase</keyword>
<feature type="domain" description="Radical SAM core" evidence="9">
    <location>
        <begin position="52"/>
        <end position="267"/>
    </location>
</feature>
<evidence type="ECO:0000313" key="11">
    <source>
        <dbReference type="Proteomes" id="UP001366166"/>
    </source>
</evidence>
<feature type="binding site" evidence="8">
    <location>
        <position position="45"/>
    </location>
    <ligand>
        <name>[4Fe-4S] cluster</name>
        <dbReference type="ChEBI" id="CHEBI:49883"/>
        <label>1</label>
    </ligand>
</feature>
<dbReference type="GO" id="GO:0051539">
    <property type="term" value="F:4 iron, 4 sulfur cluster binding"/>
    <property type="evidence" value="ECO:0007669"/>
    <property type="project" value="UniProtKB-UniRule"/>
</dbReference>
<dbReference type="Proteomes" id="UP001366166">
    <property type="component" value="Chromosome"/>
</dbReference>
<dbReference type="GO" id="GO:0005737">
    <property type="term" value="C:cytoplasm"/>
    <property type="evidence" value="ECO:0007669"/>
    <property type="project" value="UniProtKB-SubCell"/>
</dbReference>
<keyword evidence="1 8" id="KW-0004">4Fe-4S</keyword>
<comment type="pathway">
    <text evidence="8">Protein modification; protein lipoylation via endogenous pathway; protein N(6)-(lipoyl)lysine from octanoyl-[acyl-carrier-protein]: step 2/2.</text>
</comment>
<comment type="catalytic activity">
    <reaction evidence="7 8">
        <text>[[Fe-S] cluster scaffold protein carrying a second [4Fe-4S](2+) cluster] + N(6)-octanoyl-L-lysyl-[protein] + 2 oxidized [2Fe-2S]-[ferredoxin] + 2 S-adenosyl-L-methionine + 4 H(+) = [[Fe-S] cluster scaffold protein] + N(6)-[(R)-dihydrolipoyl]-L-lysyl-[protein] + 4 Fe(3+) + 2 hydrogen sulfide + 2 5'-deoxyadenosine + 2 L-methionine + 2 reduced [2Fe-2S]-[ferredoxin]</text>
        <dbReference type="Rhea" id="RHEA:16585"/>
        <dbReference type="Rhea" id="RHEA-COMP:9928"/>
        <dbReference type="Rhea" id="RHEA-COMP:10000"/>
        <dbReference type="Rhea" id="RHEA-COMP:10001"/>
        <dbReference type="Rhea" id="RHEA-COMP:10475"/>
        <dbReference type="Rhea" id="RHEA-COMP:14568"/>
        <dbReference type="Rhea" id="RHEA-COMP:14569"/>
        <dbReference type="ChEBI" id="CHEBI:15378"/>
        <dbReference type="ChEBI" id="CHEBI:17319"/>
        <dbReference type="ChEBI" id="CHEBI:29034"/>
        <dbReference type="ChEBI" id="CHEBI:29919"/>
        <dbReference type="ChEBI" id="CHEBI:33722"/>
        <dbReference type="ChEBI" id="CHEBI:33737"/>
        <dbReference type="ChEBI" id="CHEBI:33738"/>
        <dbReference type="ChEBI" id="CHEBI:57844"/>
        <dbReference type="ChEBI" id="CHEBI:59789"/>
        <dbReference type="ChEBI" id="CHEBI:78809"/>
        <dbReference type="ChEBI" id="CHEBI:83100"/>
        <dbReference type="EC" id="2.8.1.8"/>
    </reaction>
</comment>
<evidence type="ECO:0000256" key="7">
    <source>
        <dbReference type="ARBA" id="ARBA00047326"/>
    </source>
</evidence>
<dbReference type="SUPFAM" id="SSF102114">
    <property type="entry name" value="Radical SAM enzymes"/>
    <property type="match status" value="1"/>
</dbReference>
<evidence type="ECO:0000256" key="3">
    <source>
        <dbReference type="ARBA" id="ARBA00022691"/>
    </source>
</evidence>
<dbReference type="GO" id="GO:0009249">
    <property type="term" value="P:protein lipoylation"/>
    <property type="evidence" value="ECO:0007669"/>
    <property type="project" value="UniProtKB-UniRule"/>
</dbReference>
<comment type="function">
    <text evidence="8">Catalyzes the radical-mediated insertion of two sulfur atoms into the C-6 and C-8 positions of the octanoyl moiety bound to the lipoyl domains of lipoate-dependent enzymes, thereby converting the octanoylated domains into lipoylated derivatives.</text>
</comment>
<dbReference type="NCBIfam" id="NF009544">
    <property type="entry name" value="PRK12928.1"/>
    <property type="match status" value="1"/>
</dbReference>
<dbReference type="CDD" id="cd01335">
    <property type="entry name" value="Radical_SAM"/>
    <property type="match status" value="1"/>
</dbReference>
<evidence type="ECO:0000259" key="9">
    <source>
        <dbReference type="PROSITE" id="PS51918"/>
    </source>
</evidence>
<comment type="subcellular location">
    <subcellularLocation>
        <location evidence="8">Cytoplasm</location>
    </subcellularLocation>
</comment>
<feature type="binding site" evidence="8">
    <location>
        <position position="40"/>
    </location>
    <ligand>
        <name>[4Fe-4S] cluster</name>
        <dbReference type="ChEBI" id="CHEBI:49883"/>
        <label>1</label>
    </ligand>
</feature>
<reference evidence="11" key="1">
    <citation type="journal article" date="2023" name="Arch. Microbiol.">
        <title>Desulfoferula mesophilus gen. nov. sp. nov., a mesophilic sulfate-reducing bacterium isolated from a brackish lake sediment.</title>
        <authorList>
            <person name="Watanabe T."/>
            <person name="Yabe T."/>
            <person name="Tsuji J.M."/>
            <person name="Fukui M."/>
        </authorList>
    </citation>
    <scope>NUCLEOTIDE SEQUENCE [LARGE SCALE GENOMIC DNA]</scope>
    <source>
        <strain evidence="11">12FAK</strain>
    </source>
</reference>
<dbReference type="PANTHER" id="PTHR10949">
    <property type="entry name" value="LIPOYL SYNTHASE"/>
    <property type="match status" value="1"/>
</dbReference>
<dbReference type="InterPro" id="IPR007197">
    <property type="entry name" value="rSAM"/>
</dbReference>
<keyword evidence="3 8" id="KW-0949">S-adenosyl-L-methionine</keyword>
<dbReference type="EMBL" id="AP028679">
    <property type="protein sequence ID" value="BEQ13780.1"/>
    <property type="molecule type" value="Genomic_DNA"/>
</dbReference>
<dbReference type="KEGG" id="dmp:FAK_08460"/>
<feature type="binding site" evidence="8">
    <location>
        <position position="73"/>
    </location>
    <ligand>
        <name>[4Fe-4S] cluster</name>
        <dbReference type="ChEBI" id="CHEBI:49883"/>
        <label>2</label>
        <note>4Fe-4S-S-AdoMet</note>
    </ligand>
</feature>
<evidence type="ECO:0000313" key="10">
    <source>
        <dbReference type="EMBL" id="BEQ13780.1"/>
    </source>
</evidence>
<keyword evidence="6 8" id="KW-0411">Iron-sulfur</keyword>
<name>A0AAU9EPE9_9BACT</name>
<protein>
    <recommendedName>
        <fullName evidence="8">Lipoyl synthase</fullName>
        <ecNumber evidence="8">2.8.1.8</ecNumber>
    </recommendedName>
    <alternativeName>
        <fullName evidence="8">Lip-syn</fullName>
        <shortName evidence="8">LS</shortName>
    </alternativeName>
    <alternativeName>
        <fullName evidence="8">Lipoate synthase</fullName>
    </alternativeName>
    <alternativeName>
        <fullName evidence="8">Lipoic acid synthase</fullName>
    </alternativeName>
    <alternativeName>
        <fullName evidence="8">Sulfur insertion protein LipA</fullName>
    </alternativeName>
</protein>
<dbReference type="PANTHER" id="PTHR10949:SF0">
    <property type="entry name" value="LIPOYL SYNTHASE, MITOCHONDRIAL"/>
    <property type="match status" value="1"/>
</dbReference>
<dbReference type="InterPro" id="IPR003698">
    <property type="entry name" value="Lipoyl_synth"/>
</dbReference>
<dbReference type="RefSeq" id="WP_338605526.1">
    <property type="nucleotide sequence ID" value="NZ_AP028679.1"/>
</dbReference>
<organism evidence="10 11">
    <name type="scientific">Desulfoferula mesophila</name>
    <dbReference type="NCBI Taxonomy" id="3058419"/>
    <lineage>
        <taxon>Bacteria</taxon>
        <taxon>Pseudomonadati</taxon>
        <taxon>Thermodesulfobacteriota</taxon>
        <taxon>Desulfarculia</taxon>
        <taxon>Desulfarculales</taxon>
        <taxon>Desulfarculaceae</taxon>
        <taxon>Desulfoferula</taxon>
    </lineage>
</organism>